<comment type="caution">
    <text evidence="2">The sequence shown here is derived from an EMBL/GenBank/DDBJ whole genome shotgun (WGS) entry which is preliminary data.</text>
</comment>
<dbReference type="GO" id="GO:0005886">
    <property type="term" value="C:plasma membrane"/>
    <property type="evidence" value="ECO:0007669"/>
    <property type="project" value="TreeGrafter"/>
</dbReference>
<dbReference type="AlphaFoldDB" id="A0A2P6QHT0"/>
<dbReference type="Gramene" id="PRQ33738">
    <property type="protein sequence ID" value="PRQ33738"/>
    <property type="gene ID" value="RchiOBHm_Chr5g0060961"/>
</dbReference>
<dbReference type="PANTHER" id="PTHR33831">
    <property type="entry name" value="GPI-ANCHORED PROTEIN"/>
    <property type="match status" value="1"/>
</dbReference>
<dbReference type="OMA" id="FFCDLND"/>
<protein>
    <recommendedName>
        <fullName evidence="1">At1g61900-like C-terminal domain-containing protein</fullName>
    </recommendedName>
</protein>
<dbReference type="STRING" id="74649.A0A2P6QHT0"/>
<dbReference type="EMBL" id="PDCK01000043">
    <property type="protein sequence ID" value="PRQ33738.1"/>
    <property type="molecule type" value="Genomic_DNA"/>
</dbReference>
<dbReference type="PANTHER" id="PTHR33831:SF5">
    <property type="entry name" value="OS07G0102300 PROTEIN"/>
    <property type="match status" value="1"/>
</dbReference>
<gene>
    <name evidence="2" type="ORF">RchiOBHm_Chr5g0060961</name>
</gene>
<dbReference type="Proteomes" id="UP000238479">
    <property type="component" value="Chromosome 5"/>
</dbReference>
<dbReference type="Pfam" id="PF26584">
    <property type="entry name" value="At1g61900"/>
    <property type="match status" value="1"/>
</dbReference>
<keyword evidence="3" id="KW-1185">Reference proteome</keyword>
<reference evidence="2 3" key="1">
    <citation type="journal article" date="2018" name="Nat. Genet.">
        <title>The Rosa genome provides new insights in the design of modern roses.</title>
        <authorList>
            <person name="Bendahmane M."/>
        </authorList>
    </citation>
    <scope>NUCLEOTIDE SEQUENCE [LARGE SCALE GENOMIC DNA]</scope>
    <source>
        <strain evidence="3">cv. Old Blush</strain>
    </source>
</reference>
<evidence type="ECO:0000313" key="3">
    <source>
        <dbReference type="Proteomes" id="UP000238479"/>
    </source>
</evidence>
<feature type="domain" description="At1g61900-like C-terminal" evidence="1">
    <location>
        <begin position="2"/>
        <end position="46"/>
    </location>
</feature>
<evidence type="ECO:0000313" key="2">
    <source>
        <dbReference type="EMBL" id="PRQ33738.1"/>
    </source>
</evidence>
<name>A0A2P6QHT0_ROSCH</name>
<organism evidence="2 3">
    <name type="scientific">Rosa chinensis</name>
    <name type="common">China rose</name>
    <dbReference type="NCBI Taxonomy" id="74649"/>
    <lineage>
        <taxon>Eukaryota</taxon>
        <taxon>Viridiplantae</taxon>
        <taxon>Streptophyta</taxon>
        <taxon>Embryophyta</taxon>
        <taxon>Tracheophyta</taxon>
        <taxon>Spermatophyta</taxon>
        <taxon>Magnoliopsida</taxon>
        <taxon>eudicotyledons</taxon>
        <taxon>Gunneridae</taxon>
        <taxon>Pentapetalae</taxon>
        <taxon>rosids</taxon>
        <taxon>fabids</taxon>
        <taxon>Rosales</taxon>
        <taxon>Rosaceae</taxon>
        <taxon>Rosoideae</taxon>
        <taxon>Rosoideae incertae sedis</taxon>
        <taxon>Rosa</taxon>
    </lineage>
</organism>
<proteinExistence type="predicted"/>
<evidence type="ECO:0000259" key="1">
    <source>
        <dbReference type="Pfam" id="PF26584"/>
    </source>
</evidence>
<dbReference type="InterPro" id="IPR040336">
    <property type="entry name" value="At1g61900-like"/>
</dbReference>
<sequence>MAMDNYVSHLQKQSFISNLQALDCAASLGMKLRKSNITKDVYSLCHLSLKDFSLQASGYLLPSLHSDAIFESSGVSFFCDLNDNILLLGNSFYAWLVTY</sequence>
<dbReference type="InterPro" id="IPR059003">
    <property type="entry name" value="At1g61900_C"/>
</dbReference>
<accession>A0A2P6QHT0</accession>